<dbReference type="AlphaFoldDB" id="A0A1T4UZ36"/>
<keyword evidence="2" id="KW-1185">Reference proteome</keyword>
<name>A0A1T4UZ36_9GAMM</name>
<evidence type="ECO:0000313" key="2">
    <source>
        <dbReference type="Proteomes" id="UP000190162"/>
    </source>
</evidence>
<sequence>MIQMNKMQKGHALCACLVGWDSFEQQNANRVGTAYAALFEFQALFVVRVSCREKVPFNQQNVSNNGEHETALILHSHPFLKDHFLEFEDSMEKRCSGANPLNFIWSVIRVTLMGEKKSGQISDECRIE</sequence>
<proteinExistence type="predicted"/>
<protein>
    <submittedName>
        <fullName evidence="1">Uncharacterized protein</fullName>
    </submittedName>
</protein>
<gene>
    <name evidence="1" type="ORF">SAMN02745132_02802</name>
</gene>
<evidence type="ECO:0000313" key="1">
    <source>
        <dbReference type="EMBL" id="SKA57661.1"/>
    </source>
</evidence>
<dbReference type="Proteomes" id="UP000190162">
    <property type="component" value="Unassembled WGS sequence"/>
</dbReference>
<reference evidence="2" key="1">
    <citation type="submission" date="2017-02" db="EMBL/GenBank/DDBJ databases">
        <authorList>
            <person name="Varghese N."/>
            <person name="Submissions S."/>
        </authorList>
    </citation>
    <scope>NUCLEOTIDE SEQUENCE [LARGE SCALE GENOMIC DNA]</scope>
    <source>
        <strain evidence="2">DSM 22720</strain>
    </source>
</reference>
<dbReference type="EMBL" id="FUXU01000036">
    <property type="protein sequence ID" value="SKA57661.1"/>
    <property type="molecule type" value="Genomic_DNA"/>
</dbReference>
<accession>A0A1T4UZ36</accession>
<organism evidence="1 2">
    <name type="scientific">Enterovibrio nigricans DSM 22720</name>
    <dbReference type="NCBI Taxonomy" id="1121868"/>
    <lineage>
        <taxon>Bacteria</taxon>
        <taxon>Pseudomonadati</taxon>
        <taxon>Pseudomonadota</taxon>
        <taxon>Gammaproteobacteria</taxon>
        <taxon>Vibrionales</taxon>
        <taxon>Vibrionaceae</taxon>
        <taxon>Enterovibrio</taxon>
    </lineage>
</organism>